<evidence type="ECO:0000313" key="2">
    <source>
        <dbReference type="EMBL" id="DAE10188.1"/>
    </source>
</evidence>
<proteinExistence type="predicted"/>
<organism evidence="2">
    <name type="scientific">Myoviridae sp. ctzS633</name>
    <dbReference type="NCBI Taxonomy" id="2825212"/>
    <lineage>
        <taxon>Viruses</taxon>
        <taxon>Duplodnaviria</taxon>
        <taxon>Heunggongvirae</taxon>
        <taxon>Uroviricota</taxon>
        <taxon>Caudoviricetes</taxon>
    </lineage>
</organism>
<accession>A0A8S5PV82</accession>
<feature type="transmembrane region" description="Helical" evidence="1">
    <location>
        <begin position="18"/>
        <end position="37"/>
    </location>
</feature>
<name>A0A8S5PV82_9CAUD</name>
<protein>
    <submittedName>
        <fullName evidence="2">Uncharacterized protein</fullName>
    </submittedName>
</protein>
<reference evidence="2" key="1">
    <citation type="journal article" date="2021" name="Proc. Natl. Acad. Sci. U.S.A.">
        <title>A Catalog of Tens of Thousands of Viruses from Human Metagenomes Reveals Hidden Associations with Chronic Diseases.</title>
        <authorList>
            <person name="Tisza M.J."/>
            <person name="Buck C.B."/>
        </authorList>
    </citation>
    <scope>NUCLEOTIDE SEQUENCE</scope>
    <source>
        <strain evidence="2">CtzS633</strain>
    </source>
</reference>
<sequence>MTLASEIITAQKKKIRTLYLVTLFACATAGTLIVRGIHEHKDRLHRAGG</sequence>
<evidence type="ECO:0000256" key="1">
    <source>
        <dbReference type="SAM" id="Phobius"/>
    </source>
</evidence>
<keyword evidence="1" id="KW-0472">Membrane</keyword>
<keyword evidence="1" id="KW-0812">Transmembrane</keyword>
<dbReference type="EMBL" id="BK015505">
    <property type="protein sequence ID" value="DAE10188.1"/>
    <property type="molecule type" value="Genomic_DNA"/>
</dbReference>
<keyword evidence="1" id="KW-1133">Transmembrane helix</keyword>